<keyword evidence="4" id="KW-0547">Nucleotide-binding</keyword>
<dbReference type="Gene3D" id="3.40.50.300">
    <property type="entry name" value="P-loop containing nucleotide triphosphate hydrolases"/>
    <property type="match status" value="1"/>
</dbReference>
<dbReference type="InterPro" id="IPR013159">
    <property type="entry name" value="DnaA_C"/>
</dbReference>
<dbReference type="SMART" id="SM00382">
    <property type="entry name" value="AAA"/>
    <property type="match status" value="1"/>
</dbReference>
<dbReference type="InterPro" id="IPR013317">
    <property type="entry name" value="DnaA_dom"/>
</dbReference>
<dbReference type="GO" id="GO:0003688">
    <property type="term" value="F:DNA replication origin binding"/>
    <property type="evidence" value="ECO:0007669"/>
    <property type="project" value="UniProtKB-UniRule"/>
</dbReference>
<evidence type="ECO:0000259" key="10">
    <source>
        <dbReference type="SMART" id="SM00382"/>
    </source>
</evidence>
<dbReference type="CDD" id="cd06571">
    <property type="entry name" value="Bac_DnaA_C"/>
    <property type="match status" value="1"/>
</dbReference>
<comment type="similarity">
    <text evidence="1 9">Belongs to the DnaA family.</text>
</comment>
<evidence type="ECO:0000256" key="7">
    <source>
        <dbReference type="ARBA" id="ARBA00023125"/>
    </source>
</evidence>
<dbReference type="NCBIfam" id="TIGR00362">
    <property type="entry name" value="DnaA"/>
    <property type="match status" value="1"/>
</dbReference>
<evidence type="ECO:0000256" key="9">
    <source>
        <dbReference type="RuleBase" id="RU004227"/>
    </source>
</evidence>
<dbReference type="PANTHER" id="PTHR30050:SF2">
    <property type="entry name" value="CHROMOSOMAL REPLICATION INITIATOR PROTEIN DNAA"/>
    <property type="match status" value="1"/>
</dbReference>
<dbReference type="GO" id="GO:0008289">
    <property type="term" value="F:lipid binding"/>
    <property type="evidence" value="ECO:0007669"/>
    <property type="project" value="UniProtKB-KW"/>
</dbReference>
<dbReference type="InterPro" id="IPR027417">
    <property type="entry name" value="P-loop_NTPase"/>
</dbReference>
<evidence type="ECO:0000256" key="5">
    <source>
        <dbReference type="ARBA" id="ARBA00022840"/>
    </source>
</evidence>
<evidence type="ECO:0000256" key="6">
    <source>
        <dbReference type="ARBA" id="ARBA00023121"/>
    </source>
</evidence>
<dbReference type="Gene3D" id="1.10.1750.10">
    <property type="match status" value="1"/>
</dbReference>
<protein>
    <recommendedName>
        <fullName evidence="8">Chromosomal replication initiator protein DnaA</fullName>
    </recommendedName>
</protein>
<evidence type="ECO:0000256" key="4">
    <source>
        <dbReference type="ARBA" id="ARBA00022741"/>
    </source>
</evidence>
<dbReference type="InterPro" id="IPR001957">
    <property type="entry name" value="Chromosome_initiator_DnaA"/>
</dbReference>
<dbReference type="SMART" id="SM00760">
    <property type="entry name" value="Bac_DnaA_C"/>
    <property type="match status" value="1"/>
</dbReference>
<evidence type="ECO:0000256" key="1">
    <source>
        <dbReference type="ARBA" id="ARBA00006583"/>
    </source>
</evidence>
<dbReference type="AlphaFoldDB" id="A0A7C9JEU3"/>
<comment type="caution">
    <text evidence="12">The sequence shown here is derived from an EMBL/GenBank/DDBJ whole genome shotgun (WGS) entry which is preliminary data.</text>
</comment>
<keyword evidence="6" id="KW-0446">Lipid-binding</keyword>
<dbReference type="GO" id="GO:0006275">
    <property type="term" value="P:regulation of DNA replication"/>
    <property type="evidence" value="ECO:0007669"/>
    <property type="project" value="UniProtKB-UniRule"/>
</dbReference>
<dbReference type="Pfam" id="PF00308">
    <property type="entry name" value="Bac_DnaA"/>
    <property type="match status" value="1"/>
</dbReference>
<accession>A0A7C9JEU3</accession>
<gene>
    <name evidence="12" type="primary">dnaA</name>
    <name evidence="12" type="ORF">D1639_10780</name>
</gene>
<evidence type="ECO:0000256" key="3">
    <source>
        <dbReference type="ARBA" id="ARBA00022705"/>
    </source>
</evidence>
<dbReference type="SUPFAM" id="SSF48295">
    <property type="entry name" value="TrpR-like"/>
    <property type="match status" value="1"/>
</dbReference>
<evidence type="ECO:0000313" key="12">
    <source>
        <dbReference type="EMBL" id="NBI35501.1"/>
    </source>
</evidence>
<keyword evidence="2" id="KW-0963">Cytoplasm</keyword>
<dbReference type="SUPFAM" id="SSF52540">
    <property type="entry name" value="P-loop containing nucleoside triphosphate hydrolases"/>
    <property type="match status" value="1"/>
</dbReference>
<organism evidence="12">
    <name type="scientific">Muribaculaceae bacterium Z82</name>
    <dbReference type="NCBI Taxonomy" id="2304548"/>
    <lineage>
        <taxon>Bacteria</taxon>
        <taxon>Pseudomonadati</taxon>
        <taxon>Bacteroidota</taxon>
        <taxon>Bacteroidia</taxon>
        <taxon>Bacteroidales</taxon>
        <taxon>Muribaculaceae</taxon>
    </lineage>
</organism>
<dbReference type="Gene3D" id="1.10.8.60">
    <property type="match status" value="1"/>
</dbReference>
<dbReference type="InterPro" id="IPR003593">
    <property type="entry name" value="AAA+_ATPase"/>
</dbReference>
<dbReference type="PANTHER" id="PTHR30050">
    <property type="entry name" value="CHROMOSOMAL REPLICATION INITIATOR PROTEIN DNAA"/>
    <property type="match status" value="1"/>
</dbReference>
<keyword evidence="5" id="KW-0067">ATP-binding</keyword>
<evidence type="ECO:0000256" key="2">
    <source>
        <dbReference type="ARBA" id="ARBA00022490"/>
    </source>
</evidence>
<dbReference type="GO" id="GO:0005524">
    <property type="term" value="F:ATP binding"/>
    <property type="evidence" value="ECO:0007669"/>
    <property type="project" value="UniProtKB-UniRule"/>
</dbReference>
<feature type="domain" description="Chromosomal replication initiator DnaA C-terminal" evidence="11">
    <location>
        <begin position="254"/>
        <end position="323"/>
    </location>
</feature>
<dbReference type="EMBL" id="QWKH01000137">
    <property type="protein sequence ID" value="NBI35501.1"/>
    <property type="molecule type" value="Genomic_DNA"/>
</dbReference>
<sequence length="347" mass="39187">MSFENFVVGDSNAIAFDAAMKVAEHPGLPMSNPLFIYGKSGLGKTHLLRAIEKYINENMTFRKTVYVDTNSLVDDYVEAGRVQAQDRTSYRAFKDRYESADVLLVDDVQHLQGKKLTLDAVFQMFNKLIDSGKQIILSADRSPSNIDIDERYTSRFNQGMTCDIQPPTVETKLGIIKNHIDDLCAMEPGGGFQLSREAQTCIAEMSGSNIRELKSAVGRIYQQMRTFQMDEISVGEVKSVLEGYFSSGPSRRILVPDVQREVESHYKVSHADLIGKKRSRNIAHARHVAIYLCREMIDLPFGDIGKQFGNRDHTTVMYAYKTIGGKLPKDRTLQEEIELLRQSIRDA</sequence>
<evidence type="ECO:0000259" key="11">
    <source>
        <dbReference type="SMART" id="SM00760"/>
    </source>
</evidence>
<dbReference type="InterPro" id="IPR010921">
    <property type="entry name" value="Trp_repressor/repl_initiator"/>
</dbReference>
<dbReference type="PRINTS" id="PR00051">
    <property type="entry name" value="DNAA"/>
</dbReference>
<name>A0A7C9JEU3_9BACT</name>
<evidence type="ECO:0000256" key="8">
    <source>
        <dbReference type="NCBIfam" id="TIGR00362"/>
    </source>
</evidence>
<dbReference type="Pfam" id="PF08299">
    <property type="entry name" value="Bac_DnaA_C"/>
    <property type="match status" value="1"/>
</dbReference>
<dbReference type="InterPro" id="IPR018312">
    <property type="entry name" value="Chromosome_initiator_DnaA_CS"/>
</dbReference>
<dbReference type="GO" id="GO:0006270">
    <property type="term" value="P:DNA replication initiation"/>
    <property type="evidence" value="ECO:0007669"/>
    <property type="project" value="UniProtKB-UniRule"/>
</dbReference>
<feature type="domain" description="AAA+ ATPase" evidence="10">
    <location>
        <begin position="30"/>
        <end position="170"/>
    </location>
</feature>
<reference evidence="12" key="1">
    <citation type="submission" date="2018-08" db="EMBL/GenBank/DDBJ databases">
        <title>Murine metabolic-syndrome-specific gut microbial biobank.</title>
        <authorList>
            <person name="Liu C."/>
        </authorList>
    </citation>
    <scope>NUCLEOTIDE SEQUENCE [LARGE SCALE GENOMIC DNA]</scope>
    <source>
        <strain evidence="12">Z82</strain>
    </source>
</reference>
<keyword evidence="3 9" id="KW-0235">DNA replication</keyword>
<proteinExistence type="inferred from homology"/>
<keyword evidence="7" id="KW-0238">DNA-binding</keyword>
<dbReference type="InterPro" id="IPR020591">
    <property type="entry name" value="Chromosome_initiator_DnaA-like"/>
</dbReference>
<dbReference type="GO" id="GO:0005886">
    <property type="term" value="C:plasma membrane"/>
    <property type="evidence" value="ECO:0007669"/>
    <property type="project" value="TreeGrafter"/>
</dbReference>
<dbReference type="PROSITE" id="PS01008">
    <property type="entry name" value="DNAA"/>
    <property type="match status" value="1"/>
</dbReference>
<dbReference type="CDD" id="cd00009">
    <property type="entry name" value="AAA"/>
    <property type="match status" value="1"/>
</dbReference>